<dbReference type="InterPro" id="IPR036761">
    <property type="entry name" value="TTHA0802/YceI-like_sf"/>
</dbReference>
<dbReference type="InterPro" id="IPR007372">
    <property type="entry name" value="Lipid/polyisoprenoid-bd_YceI"/>
</dbReference>
<dbReference type="SMART" id="SM00867">
    <property type="entry name" value="YceI"/>
    <property type="match status" value="1"/>
</dbReference>
<sequence length="182" mass="19335">MPQSSVEPSSWIIDAVHSSIEFSVRRLIVSKVRGSFESFSGTITVGDDGAAKVTAEVDTGSLTTHNVNRDAHLRSGDFLDVEDYPTATFVSTSVLAAGDQRYTLTGDLTLRGVTKPVTLDVTLLGRNAGMGTEEVIGFEATAQITRQDFGITIDVPLETGDKVVGDVVSLSLDISATREAAR</sequence>
<reference evidence="4" key="1">
    <citation type="journal article" date="2019" name="Int. J. Syst. Evol. Microbiol.">
        <title>The Global Catalogue of Microorganisms (GCM) 10K type strain sequencing project: providing services to taxonomists for standard genome sequencing and annotation.</title>
        <authorList>
            <consortium name="The Broad Institute Genomics Platform"/>
            <consortium name="The Broad Institute Genome Sequencing Center for Infectious Disease"/>
            <person name="Wu L."/>
            <person name="Ma J."/>
        </authorList>
    </citation>
    <scope>NUCLEOTIDE SEQUENCE [LARGE SCALE GENOMIC DNA]</scope>
    <source>
        <strain evidence="4">JCM 17688</strain>
    </source>
</reference>
<dbReference type="EMBL" id="BAABFR010000062">
    <property type="protein sequence ID" value="GAA4398504.1"/>
    <property type="molecule type" value="Genomic_DNA"/>
</dbReference>
<proteinExistence type="inferred from homology"/>
<dbReference type="Pfam" id="PF04264">
    <property type="entry name" value="YceI"/>
    <property type="match status" value="1"/>
</dbReference>
<dbReference type="PANTHER" id="PTHR34406:SF1">
    <property type="entry name" value="PROTEIN YCEI"/>
    <property type="match status" value="1"/>
</dbReference>
<dbReference type="Proteomes" id="UP001500635">
    <property type="component" value="Unassembled WGS sequence"/>
</dbReference>
<name>A0ABP8K0D8_9ACTN</name>
<evidence type="ECO:0000313" key="4">
    <source>
        <dbReference type="Proteomes" id="UP001500635"/>
    </source>
</evidence>
<dbReference type="SUPFAM" id="SSF101874">
    <property type="entry name" value="YceI-like"/>
    <property type="match status" value="1"/>
</dbReference>
<dbReference type="RefSeq" id="WP_344998304.1">
    <property type="nucleotide sequence ID" value="NZ_BAABFR010000062.1"/>
</dbReference>
<accession>A0ABP8K0D8</accession>
<comment type="caution">
    <text evidence="3">The sequence shown here is derived from an EMBL/GenBank/DDBJ whole genome shotgun (WGS) entry which is preliminary data.</text>
</comment>
<protein>
    <submittedName>
        <fullName evidence="3">YceI family protein</fullName>
    </submittedName>
</protein>
<organism evidence="3 4">
    <name type="scientific">Tsukamurella soli</name>
    <dbReference type="NCBI Taxonomy" id="644556"/>
    <lineage>
        <taxon>Bacteria</taxon>
        <taxon>Bacillati</taxon>
        <taxon>Actinomycetota</taxon>
        <taxon>Actinomycetes</taxon>
        <taxon>Mycobacteriales</taxon>
        <taxon>Tsukamurellaceae</taxon>
        <taxon>Tsukamurella</taxon>
    </lineage>
</organism>
<gene>
    <name evidence="3" type="ORF">GCM10023147_34790</name>
</gene>
<evidence type="ECO:0000313" key="3">
    <source>
        <dbReference type="EMBL" id="GAA4398504.1"/>
    </source>
</evidence>
<feature type="domain" description="Lipid/polyisoprenoid-binding YceI-like" evidence="2">
    <location>
        <begin position="10"/>
        <end position="177"/>
    </location>
</feature>
<evidence type="ECO:0000256" key="1">
    <source>
        <dbReference type="ARBA" id="ARBA00008812"/>
    </source>
</evidence>
<keyword evidence="4" id="KW-1185">Reference proteome</keyword>
<dbReference type="Gene3D" id="2.40.128.110">
    <property type="entry name" value="Lipid/polyisoprenoid-binding, YceI-like"/>
    <property type="match status" value="1"/>
</dbReference>
<comment type="similarity">
    <text evidence="1">Belongs to the UPF0312 family.</text>
</comment>
<evidence type="ECO:0000259" key="2">
    <source>
        <dbReference type="SMART" id="SM00867"/>
    </source>
</evidence>
<dbReference type="PANTHER" id="PTHR34406">
    <property type="entry name" value="PROTEIN YCEI"/>
    <property type="match status" value="1"/>
</dbReference>